<dbReference type="EMBL" id="VMNK01000010">
    <property type="protein sequence ID" value="TVO55931.1"/>
    <property type="molecule type" value="Genomic_DNA"/>
</dbReference>
<organism evidence="2 3">
    <name type="scientific">Denitromonas halophila</name>
    <dbReference type="NCBI Taxonomy" id="1629404"/>
    <lineage>
        <taxon>Bacteria</taxon>
        <taxon>Pseudomonadati</taxon>
        <taxon>Pseudomonadota</taxon>
        <taxon>Betaproteobacteria</taxon>
        <taxon>Rhodocyclales</taxon>
        <taxon>Zoogloeaceae</taxon>
        <taxon>Denitromonas</taxon>
    </lineage>
</organism>
<feature type="transmembrane region" description="Helical" evidence="1">
    <location>
        <begin position="141"/>
        <end position="159"/>
    </location>
</feature>
<dbReference type="Gene3D" id="3.60.110.10">
    <property type="entry name" value="Carbon-nitrogen hydrolase"/>
    <property type="match status" value="1"/>
</dbReference>
<reference evidence="2 3" key="1">
    <citation type="submission" date="2019-07" db="EMBL/GenBank/DDBJ databases">
        <title>The pathways for chlorine oxyanion respiration interact through the shared metabolite chlorate.</title>
        <authorList>
            <person name="Barnum T.P."/>
            <person name="Cheng Y."/>
            <person name="Hill K.A."/>
            <person name="Lucas L.N."/>
            <person name="Carlson H.K."/>
            <person name="Coates J.D."/>
        </authorList>
    </citation>
    <scope>NUCLEOTIDE SEQUENCE [LARGE SCALE GENOMIC DNA]</scope>
    <source>
        <strain evidence="2 3">SFB-3</strain>
    </source>
</reference>
<evidence type="ECO:0000256" key="1">
    <source>
        <dbReference type="SAM" id="Phobius"/>
    </source>
</evidence>
<gene>
    <name evidence="2" type="ORF">FHP91_12035</name>
</gene>
<feature type="transmembrane region" description="Helical" evidence="1">
    <location>
        <begin position="82"/>
        <end position="102"/>
    </location>
</feature>
<evidence type="ECO:0000313" key="3">
    <source>
        <dbReference type="Proteomes" id="UP000319502"/>
    </source>
</evidence>
<dbReference type="Proteomes" id="UP000319502">
    <property type="component" value="Unassembled WGS sequence"/>
</dbReference>
<accession>A0A557QSM6</accession>
<proteinExistence type="predicted"/>
<comment type="caution">
    <text evidence="2">The sequence shown here is derived from an EMBL/GenBank/DDBJ whole genome shotgun (WGS) entry which is preliminary data.</text>
</comment>
<dbReference type="InterPro" id="IPR036526">
    <property type="entry name" value="C-N_Hydrolase_sf"/>
</dbReference>
<dbReference type="OrthoDB" id="7058774at2"/>
<name>A0A557QSM6_9RHOO</name>
<sequence length="373" mass="39809">MTPVAALLGLVWAACASRSIAFVTAAIYYLAGSRALPAAADVFFGRETAMLEGVVLWLGSALILAAPWGVLHPGRRGGQAPLRLLIIYSVLLLPPYGLVAWLHPLLGAGQVLPGFGPLSLIAGAALTAFGAYLAQRHPDSVPAACLVLGVCLALAGTVMSPPATSPLWAGVATADGREPRGLMEEVVRYSKTEKHVLDALRAKPEAKAVVLPEAYVGTWNLNAKRALKSLLDKPLSEHEAFALVGAAVPIEGSALASNSLMIYDGQVWARYDARFAVPFGMWHPWTGDGTEPTFALFGTVQVGQQRALMSLCFEDLLLGLHLPSLLLERPDVIVSAANGWWVRNSSAEVVQREHIEAIARIFDLPLVRAVNRH</sequence>
<evidence type="ECO:0000313" key="2">
    <source>
        <dbReference type="EMBL" id="TVO55931.1"/>
    </source>
</evidence>
<evidence type="ECO:0008006" key="4">
    <source>
        <dbReference type="Google" id="ProtNLM"/>
    </source>
</evidence>
<dbReference type="AlphaFoldDB" id="A0A557QSM6"/>
<keyword evidence="1" id="KW-0472">Membrane</keyword>
<feature type="transmembrane region" description="Helical" evidence="1">
    <location>
        <begin position="114"/>
        <end position="134"/>
    </location>
</feature>
<keyword evidence="1" id="KW-1133">Transmembrane helix</keyword>
<dbReference type="RefSeq" id="WP_144309840.1">
    <property type="nucleotide sequence ID" value="NZ_VMNK01000010.1"/>
</dbReference>
<keyword evidence="3" id="KW-1185">Reference proteome</keyword>
<protein>
    <recommendedName>
        <fullName evidence="4">CN hydrolase domain-containing protein</fullName>
    </recommendedName>
</protein>
<keyword evidence="1" id="KW-0812">Transmembrane</keyword>
<dbReference type="SUPFAM" id="SSF56317">
    <property type="entry name" value="Carbon-nitrogen hydrolase"/>
    <property type="match status" value="1"/>
</dbReference>
<feature type="transmembrane region" description="Helical" evidence="1">
    <location>
        <begin position="49"/>
        <end position="70"/>
    </location>
</feature>